<dbReference type="PANTHER" id="PTHR30419:SF30">
    <property type="entry name" value="LYSR FAMILY TRANSCRIPTIONAL REGULATOR"/>
    <property type="match status" value="1"/>
</dbReference>
<dbReference type="Pfam" id="PF03466">
    <property type="entry name" value="LysR_substrate"/>
    <property type="match status" value="1"/>
</dbReference>
<dbReference type="SUPFAM" id="SSF53850">
    <property type="entry name" value="Periplasmic binding protein-like II"/>
    <property type="match status" value="1"/>
</dbReference>
<dbReference type="Gene3D" id="3.40.190.290">
    <property type="match status" value="1"/>
</dbReference>
<dbReference type="Pfam" id="PF00126">
    <property type="entry name" value="HTH_1"/>
    <property type="match status" value="1"/>
</dbReference>
<dbReference type="GO" id="GO:0005829">
    <property type="term" value="C:cytosol"/>
    <property type="evidence" value="ECO:0007669"/>
    <property type="project" value="TreeGrafter"/>
</dbReference>
<evidence type="ECO:0000256" key="1">
    <source>
        <dbReference type="ARBA" id="ARBA00009437"/>
    </source>
</evidence>
<sequence>MESKQLKQFVAVAEHRNFTRAAEALHIAQPALSVSIKRLEQSLGVTLFKRDDKQIALTTEGQTLYQHAKRVVQQLHDAELAINELKGLEKGEVRLGAPSMMGSYFFPEILMAFKSHYPNLKLTLIEAGTQSIRRMLLEGELDIGVITENDLPEDLETDHLFSSQMMAVVASEHPLAERTSLSFEEFFRHELVMFKSGYFHRDFLDHFSAQHGIEMQYSFETNLLPLILKIVKREFAITALLQLVTEHESGIKGVPFDPPVTLNLALAWRRGGYLSVADRTFIEFIKQYV</sequence>
<evidence type="ECO:0000313" key="6">
    <source>
        <dbReference type="EMBL" id="KGK11139.1"/>
    </source>
</evidence>
<keyword evidence="7" id="KW-1185">Reference proteome</keyword>
<dbReference type="InterPro" id="IPR000847">
    <property type="entry name" value="LysR_HTH_N"/>
</dbReference>
<dbReference type="RefSeq" id="WP_039426192.1">
    <property type="nucleotide sequence ID" value="NZ_CP061845.1"/>
</dbReference>
<dbReference type="eggNOG" id="COG0583">
    <property type="taxonomic scope" value="Bacteria"/>
</dbReference>
<dbReference type="InterPro" id="IPR050950">
    <property type="entry name" value="HTH-type_LysR_regulators"/>
</dbReference>
<evidence type="ECO:0000313" key="7">
    <source>
        <dbReference type="Proteomes" id="UP000029994"/>
    </source>
</evidence>
<organism evidence="6 7">
    <name type="scientific">Vibrio navarrensis</name>
    <dbReference type="NCBI Taxonomy" id="29495"/>
    <lineage>
        <taxon>Bacteria</taxon>
        <taxon>Pseudomonadati</taxon>
        <taxon>Pseudomonadota</taxon>
        <taxon>Gammaproteobacteria</taxon>
        <taxon>Vibrionales</taxon>
        <taxon>Vibrionaceae</taxon>
        <taxon>Vibrio</taxon>
    </lineage>
</organism>
<evidence type="ECO:0000259" key="5">
    <source>
        <dbReference type="PROSITE" id="PS50931"/>
    </source>
</evidence>
<evidence type="ECO:0000256" key="2">
    <source>
        <dbReference type="ARBA" id="ARBA00023015"/>
    </source>
</evidence>
<dbReference type="CDD" id="cd05466">
    <property type="entry name" value="PBP2_LTTR_substrate"/>
    <property type="match status" value="1"/>
</dbReference>
<name>A0A099LU04_9VIBR</name>
<reference evidence="6 7" key="1">
    <citation type="submission" date="2014-04" db="EMBL/GenBank/DDBJ databases">
        <title>Genome sequencing of Vibrio navarrensis strains.</title>
        <authorList>
            <person name="Gladney L.M."/>
            <person name="Katz L.S."/>
            <person name="Marino-Ramirez L."/>
            <person name="Jordan I.K."/>
        </authorList>
    </citation>
    <scope>NUCLEOTIDE SEQUENCE [LARGE SCALE GENOMIC DNA]</scope>
    <source>
        <strain evidence="6 7">ATCC 51183</strain>
    </source>
</reference>
<dbReference type="FunFam" id="1.10.10.10:FF:000001">
    <property type="entry name" value="LysR family transcriptional regulator"/>
    <property type="match status" value="1"/>
</dbReference>
<dbReference type="PANTHER" id="PTHR30419">
    <property type="entry name" value="HTH-TYPE TRANSCRIPTIONAL REGULATOR YBHD"/>
    <property type="match status" value="1"/>
</dbReference>
<comment type="caution">
    <text evidence="6">The sequence shown here is derived from an EMBL/GenBank/DDBJ whole genome shotgun (WGS) entry which is preliminary data.</text>
</comment>
<dbReference type="STRING" id="29495.EA26_07395"/>
<feature type="domain" description="HTH lysR-type" evidence="5">
    <location>
        <begin position="1"/>
        <end position="58"/>
    </location>
</feature>
<dbReference type="PRINTS" id="PR00039">
    <property type="entry name" value="HTHLYSR"/>
</dbReference>
<comment type="similarity">
    <text evidence="1">Belongs to the LysR transcriptional regulatory family.</text>
</comment>
<dbReference type="InterPro" id="IPR005119">
    <property type="entry name" value="LysR_subst-bd"/>
</dbReference>
<dbReference type="AlphaFoldDB" id="A0A099LU04"/>
<dbReference type="Proteomes" id="UP000029994">
    <property type="component" value="Unassembled WGS sequence"/>
</dbReference>
<dbReference type="GO" id="GO:0003677">
    <property type="term" value="F:DNA binding"/>
    <property type="evidence" value="ECO:0007669"/>
    <property type="project" value="UniProtKB-KW"/>
</dbReference>
<dbReference type="Gene3D" id="1.10.10.10">
    <property type="entry name" value="Winged helix-like DNA-binding domain superfamily/Winged helix DNA-binding domain"/>
    <property type="match status" value="1"/>
</dbReference>
<keyword evidence="3" id="KW-0238">DNA-binding</keyword>
<accession>A0A099LU04</accession>
<dbReference type="GO" id="GO:0003700">
    <property type="term" value="F:DNA-binding transcription factor activity"/>
    <property type="evidence" value="ECO:0007669"/>
    <property type="project" value="InterPro"/>
</dbReference>
<protein>
    <submittedName>
        <fullName evidence="6">LysR family transcriptional regulator</fullName>
    </submittedName>
</protein>
<dbReference type="EMBL" id="JMCG01000001">
    <property type="protein sequence ID" value="KGK11139.1"/>
    <property type="molecule type" value="Genomic_DNA"/>
</dbReference>
<gene>
    <name evidence="6" type="ORF">EA26_07395</name>
</gene>
<proteinExistence type="inferred from homology"/>
<keyword evidence="2" id="KW-0805">Transcription regulation</keyword>
<dbReference type="InterPro" id="IPR036390">
    <property type="entry name" value="WH_DNA-bd_sf"/>
</dbReference>
<dbReference type="GeneID" id="43683021"/>
<keyword evidence="4" id="KW-0804">Transcription</keyword>
<dbReference type="InterPro" id="IPR036388">
    <property type="entry name" value="WH-like_DNA-bd_sf"/>
</dbReference>
<dbReference type="SUPFAM" id="SSF46785">
    <property type="entry name" value="Winged helix' DNA-binding domain"/>
    <property type="match status" value="1"/>
</dbReference>
<evidence type="ECO:0000256" key="4">
    <source>
        <dbReference type="ARBA" id="ARBA00023163"/>
    </source>
</evidence>
<dbReference type="PROSITE" id="PS50931">
    <property type="entry name" value="HTH_LYSR"/>
    <property type="match status" value="1"/>
</dbReference>
<evidence type="ECO:0000256" key="3">
    <source>
        <dbReference type="ARBA" id="ARBA00023125"/>
    </source>
</evidence>